<evidence type="ECO:0000313" key="2">
    <source>
        <dbReference type="EMBL" id="ADV55054.1"/>
    </source>
</evidence>
<sequence>MSSSLTKFTKTDDKTKNVTQFVPDTDDSTATDTKNTEQPEQVKTVEKPKSPGFCCGSCS</sequence>
<evidence type="ECO:0000256" key="1">
    <source>
        <dbReference type="SAM" id="MobiDB-lite"/>
    </source>
</evidence>
<dbReference type="OrthoDB" id="9902823at2"/>
<dbReference type="EMBL" id="CP002457">
    <property type="protein sequence ID" value="ADV55054.1"/>
    <property type="molecule type" value="Genomic_DNA"/>
</dbReference>
<dbReference type="Proteomes" id="UP000008209">
    <property type="component" value="Chromosome"/>
</dbReference>
<organism evidence="2 3">
    <name type="scientific">Shewanella putrefaciens (strain 200)</name>
    <dbReference type="NCBI Taxonomy" id="399804"/>
    <lineage>
        <taxon>Bacteria</taxon>
        <taxon>Pseudomonadati</taxon>
        <taxon>Pseudomonadota</taxon>
        <taxon>Gammaproteobacteria</taxon>
        <taxon>Alteromonadales</taxon>
        <taxon>Shewanellaceae</taxon>
        <taxon>Shewanella</taxon>
    </lineage>
</organism>
<feature type="region of interest" description="Disordered" evidence="1">
    <location>
        <begin position="1"/>
        <end position="59"/>
    </location>
</feature>
<dbReference type="AlphaFoldDB" id="E6XFX6"/>
<protein>
    <recommendedName>
        <fullName evidence="4">CCGSCS motif protein</fullName>
    </recommendedName>
</protein>
<gene>
    <name evidence="2" type="ordered locus">Sput200_2631</name>
</gene>
<name>E6XFX6_SHEP2</name>
<evidence type="ECO:0008006" key="4">
    <source>
        <dbReference type="Google" id="ProtNLM"/>
    </source>
</evidence>
<accession>E6XFX6</accession>
<feature type="compositionally biased region" description="Polar residues" evidence="1">
    <location>
        <begin position="30"/>
        <end position="41"/>
    </location>
</feature>
<dbReference type="PATRIC" id="fig|399804.5.peg.2726"/>
<dbReference type="NCBIfam" id="TIGR04101">
    <property type="entry name" value="CCGSCS"/>
    <property type="match status" value="1"/>
</dbReference>
<evidence type="ECO:0000313" key="3">
    <source>
        <dbReference type="Proteomes" id="UP000008209"/>
    </source>
</evidence>
<dbReference type="InterPro" id="IPR026481">
    <property type="entry name" value="CCGSCS"/>
</dbReference>
<proteinExistence type="predicted"/>
<dbReference type="KEGG" id="shp:Sput200_2631"/>
<reference evidence="2 3" key="1">
    <citation type="submission" date="2011-01" db="EMBL/GenBank/DDBJ databases">
        <title>Complete sequence of Shewanella putrefaciens 200.</title>
        <authorList>
            <consortium name="US DOE Joint Genome Institute"/>
            <person name="Lucas S."/>
            <person name="Copeland A."/>
            <person name="Lapidus A."/>
            <person name="Cheng J.-F."/>
            <person name="Bruce D."/>
            <person name="Goodwin L."/>
            <person name="Pitluck S."/>
            <person name="Munk A.C."/>
            <person name="Detter J.C."/>
            <person name="Han C."/>
            <person name="Tapia R."/>
            <person name="Land M."/>
            <person name="Hauser L."/>
            <person name="Chang Y.-J."/>
            <person name="Jeffries C."/>
            <person name="Kyrpides N."/>
            <person name="Ivanova N."/>
            <person name="Mikhailova N."/>
            <person name="Kolker E."/>
            <person name="Lawrence C."/>
            <person name="McCue L.A."/>
            <person name="DiChristina T."/>
            <person name="Nealson K."/>
            <person name="Fredrickson J.K."/>
            <person name="Woyke T."/>
        </authorList>
    </citation>
    <scope>NUCLEOTIDE SEQUENCE [LARGE SCALE GENOMIC DNA]</scope>
    <source>
        <strain evidence="2 3">200</strain>
    </source>
</reference>
<dbReference type="HOGENOM" id="CLU_2958205_0_0_6"/>